<accession>A0A0U5BIW3</accession>
<dbReference type="Proteomes" id="UP000657200">
    <property type="component" value="Unassembled WGS sequence"/>
</dbReference>
<reference evidence="2 4" key="3">
    <citation type="journal article" date="2020" name="Int. J. Syst. Evol. Microbiol.">
        <title>Novel acetic acid bacteria from cider fermentations: Acetobacter conturbans sp. nov. and Acetobacter fallax sp. nov.</title>
        <authorList>
            <person name="Sombolestani A.S."/>
            <person name="Cleenwerck I."/>
            <person name="Cnockaert M."/>
            <person name="Borremans W."/>
            <person name="Wieme A.D."/>
            <person name="De Vuyst L."/>
            <person name="Vandamme P."/>
        </authorList>
    </citation>
    <scope>NUCLEOTIDE SEQUENCE [LARGE SCALE GENOMIC DNA]</scope>
    <source>
        <strain evidence="2 4">LMG 23848</strain>
    </source>
</reference>
<organism evidence="1 3">
    <name type="scientific">Acetobacter ghanensis</name>
    <dbReference type="NCBI Taxonomy" id="431306"/>
    <lineage>
        <taxon>Bacteria</taxon>
        <taxon>Pseudomonadati</taxon>
        <taxon>Pseudomonadota</taxon>
        <taxon>Alphaproteobacteria</taxon>
        <taxon>Acetobacterales</taxon>
        <taxon>Acetobacteraceae</taxon>
        <taxon>Acetobacter</taxon>
    </lineage>
</organism>
<evidence type="ECO:0000313" key="2">
    <source>
        <dbReference type="EMBL" id="NHO38655.1"/>
    </source>
</evidence>
<proteinExistence type="predicted"/>
<evidence type="ECO:0000313" key="1">
    <source>
        <dbReference type="EMBL" id="CEF55141.1"/>
    </source>
</evidence>
<evidence type="ECO:0000313" key="4">
    <source>
        <dbReference type="Proteomes" id="UP000657200"/>
    </source>
</evidence>
<keyword evidence="4" id="KW-1185">Reference proteome</keyword>
<dbReference type="PATRIC" id="fig|431306.5.peg.1195"/>
<dbReference type="Proteomes" id="UP000068250">
    <property type="component" value="Chromosome I"/>
</dbReference>
<dbReference type="OrthoDB" id="8449790at2"/>
<reference evidence="1" key="2">
    <citation type="submission" date="2014-09" db="EMBL/GenBank/DDBJ databases">
        <authorList>
            <person name="Magalhaes I.L.F."/>
            <person name="Oliveira U."/>
            <person name="Santos F.R."/>
            <person name="Vidigal T.H.D.A."/>
            <person name="Brescovit A.D."/>
            <person name="Santos A.J."/>
        </authorList>
    </citation>
    <scope>NUCLEOTIDE SEQUENCE</scope>
    <source>
        <strain evidence="1">LMG 23848T</strain>
    </source>
</reference>
<name>A0A0U5BIW3_9PROT</name>
<dbReference type="RefSeq" id="WP_059023350.1">
    <property type="nucleotide sequence ID" value="NZ_JBNZCO010000001.1"/>
</dbReference>
<dbReference type="AlphaFoldDB" id="A0A0U5BIW3"/>
<sequence>MKSSIQGGYTPAGLPQAERVADVRQLSDMQFRSLGLSKVAYTRPAVLEDGEEGCAIYAADGSLLAVVDDMETAWGAIVQNDMVPASLQ</sequence>
<dbReference type="STRING" id="431306.AGA_1176"/>
<dbReference type="EMBL" id="WOTE01000001">
    <property type="protein sequence ID" value="NHO38655.1"/>
    <property type="molecule type" value="Genomic_DNA"/>
</dbReference>
<reference evidence="3" key="1">
    <citation type="submission" date="2014-09" db="EMBL/GenBank/DDBJ databases">
        <authorList>
            <person name="Illeghems K.G."/>
        </authorList>
    </citation>
    <scope>NUCLEOTIDE SEQUENCE [LARGE SCALE GENOMIC DNA]</scope>
    <source>
        <strain evidence="3">LMG 23848T</strain>
    </source>
</reference>
<gene>
    <name evidence="1" type="ORF">AGA_1176</name>
    <name evidence="2" type="ORF">GOB80_02960</name>
</gene>
<evidence type="ECO:0000313" key="3">
    <source>
        <dbReference type="Proteomes" id="UP000068250"/>
    </source>
</evidence>
<dbReference type="EMBL" id="LN609302">
    <property type="protein sequence ID" value="CEF55141.1"/>
    <property type="molecule type" value="Genomic_DNA"/>
</dbReference>
<protein>
    <recommendedName>
        <fullName evidence="5">DUF1150 family protein</fullName>
    </recommendedName>
</protein>
<evidence type="ECO:0008006" key="5">
    <source>
        <dbReference type="Google" id="ProtNLM"/>
    </source>
</evidence>